<gene>
    <name evidence="1" type="ORF">ACETIH_11530</name>
</gene>
<evidence type="ECO:0000313" key="1">
    <source>
        <dbReference type="EMBL" id="MFC1457336.1"/>
    </source>
</evidence>
<organism evidence="1 2">
    <name type="scientific">Microvirga arabica</name>
    <dbReference type="NCBI Taxonomy" id="1128671"/>
    <lineage>
        <taxon>Bacteria</taxon>
        <taxon>Pseudomonadati</taxon>
        <taxon>Pseudomonadota</taxon>
        <taxon>Alphaproteobacteria</taxon>
        <taxon>Hyphomicrobiales</taxon>
        <taxon>Methylobacteriaceae</taxon>
        <taxon>Microvirga</taxon>
    </lineage>
</organism>
<name>A0ABV6Y874_9HYPH</name>
<comment type="caution">
    <text evidence="1">The sequence shown here is derived from an EMBL/GenBank/DDBJ whole genome shotgun (WGS) entry which is preliminary data.</text>
</comment>
<accession>A0ABV6Y874</accession>
<dbReference type="Proteomes" id="UP001593940">
    <property type="component" value="Unassembled WGS sequence"/>
</dbReference>
<reference evidence="1 2" key="1">
    <citation type="submission" date="2024-09" db="EMBL/GenBank/DDBJ databases">
        <title>Nodulacao em especies de Leguminosae Basais da Amazonia e Caracterizacao dos Rizobios e Bacterias Associadas aos Nodulos.</title>
        <authorList>
            <person name="Jambeiro I.C.A."/>
            <person name="Lopes I.S."/>
            <person name="Aguiar E.R.G.R."/>
            <person name="Santos A.F.J."/>
            <person name="Dos Santos J.M.F."/>
            <person name="Gross E."/>
        </authorList>
    </citation>
    <scope>NUCLEOTIDE SEQUENCE [LARGE SCALE GENOMIC DNA]</scope>
    <source>
        <strain evidence="1 2">BRUESC1165</strain>
    </source>
</reference>
<sequence length="187" mass="21113">MHYTTEVLDRSAGDLKEVSLGNWITVTELGERYGVGNKKVRSILHHMGLLQSEGKHGRYRLTANAVEQGLGIRHDKPKKSKYPFDVIGPEGQRLIALAWDEAVTDLERERLNDPQARSADAALQEFQALLPSPMTTQEEVCWLTSRFPDLTYQQIADLLGVQRPLVSRYANLQKKQIAFRASQKVSV</sequence>
<keyword evidence="2" id="KW-1185">Reference proteome</keyword>
<dbReference type="EMBL" id="JBHOMY010000029">
    <property type="protein sequence ID" value="MFC1457336.1"/>
    <property type="molecule type" value="Genomic_DNA"/>
</dbReference>
<protein>
    <recommendedName>
        <fullName evidence="3">Sigma-70 family RNA polymerase sigma factor</fullName>
    </recommendedName>
</protein>
<evidence type="ECO:0008006" key="3">
    <source>
        <dbReference type="Google" id="ProtNLM"/>
    </source>
</evidence>
<dbReference type="RefSeq" id="WP_377029758.1">
    <property type="nucleotide sequence ID" value="NZ_JBHOMY010000029.1"/>
</dbReference>
<proteinExistence type="predicted"/>
<evidence type="ECO:0000313" key="2">
    <source>
        <dbReference type="Proteomes" id="UP001593940"/>
    </source>
</evidence>